<proteinExistence type="predicted"/>
<feature type="domain" description="VanZ-like" evidence="2">
    <location>
        <begin position="37"/>
        <end position="120"/>
    </location>
</feature>
<keyword evidence="1" id="KW-1133">Transmembrane helix</keyword>
<dbReference type="RefSeq" id="WP_244270364.1">
    <property type="nucleotide sequence ID" value="NZ_LT629745.1"/>
</dbReference>
<name>A0A1H1LRK5_9FLAO</name>
<keyword evidence="1" id="KW-0812">Transmembrane</keyword>
<dbReference type="NCBIfam" id="NF037970">
    <property type="entry name" value="vanZ_1"/>
    <property type="match status" value="1"/>
</dbReference>
<dbReference type="PANTHER" id="PTHR28008">
    <property type="entry name" value="DOMAIN PROTEIN, PUTATIVE (AFU_ORTHOLOGUE AFUA_3G10980)-RELATED"/>
    <property type="match status" value="1"/>
</dbReference>
<keyword evidence="1" id="KW-0472">Membrane</keyword>
<reference evidence="3 4" key="1">
    <citation type="submission" date="2016-10" db="EMBL/GenBank/DDBJ databases">
        <authorList>
            <person name="Varghese N."/>
            <person name="Submissions S."/>
        </authorList>
    </citation>
    <scope>NUCLEOTIDE SEQUENCE [LARGE SCALE GENOMIC DNA]</scope>
    <source>
        <strain evidence="3 4">Mar_2010_102</strain>
    </source>
</reference>
<evidence type="ECO:0000313" key="3">
    <source>
        <dbReference type="EMBL" id="SDR77244.1"/>
    </source>
</evidence>
<protein>
    <submittedName>
        <fullName evidence="3">VanZ like family protein</fullName>
    </submittedName>
</protein>
<evidence type="ECO:0000256" key="1">
    <source>
        <dbReference type="SAM" id="Phobius"/>
    </source>
</evidence>
<dbReference type="EMBL" id="LT629745">
    <property type="protein sequence ID" value="SDR77244.1"/>
    <property type="molecule type" value="Genomic_DNA"/>
</dbReference>
<feature type="transmembrane region" description="Helical" evidence="1">
    <location>
        <begin position="71"/>
        <end position="92"/>
    </location>
</feature>
<dbReference type="AlphaFoldDB" id="A0A1H1LRK5"/>
<accession>A0A1H1LRK5</accession>
<keyword evidence="4" id="KW-1185">Reference proteome</keyword>
<sequence length="132" mass="15100">MVARILLLFALIYTSAITYFSLIVMDFKVSVGGFDPTDKMLHAGAYLFLAVLWKLYFLFKHSDFKRYTSNLLWVAFASFLFGMLIEVLQGTLTSYRTPDWWDVLANSTGVVLAVFFFMVMAPTVKKLKQKVA</sequence>
<organism evidence="3 4">
    <name type="scientific">Christiangramia echinicola</name>
    <dbReference type="NCBI Taxonomy" id="279359"/>
    <lineage>
        <taxon>Bacteria</taxon>
        <taxon>Pseudomonadati</taxon>
        <taxon>Bacteroidota</taxon>
        <taxon>Flavobacteriia</taxon>
        <taxon>Flavobacteriales</taxon>
        <taxon>Flavobacteriaceae</taxon>
        <taxon>Christiangramia</taxon>
    </lineage>
</organism>
<dbReference type="Pfam" id="PF04892">
    <property type="entry name" value="VanZ"/>
    <property type="match status" value="1"/>
</dbReference>
<dbReference type="InterPro" id="IPR006976">
    <property type="entry name" value="VanZ-like"/>
</dbReference>
<evidence type="ECO:0000313" key="4">
    <source>
        <dbReference type="Proteomes" id="UP000198858"/>
    </source>
</evidence>
<gene>
    <name evidence="3" type="ORF">SAMN04488552_0964</name>
</gene>
<dbReference type="Proteomes" id="UP000198858">
    <property type="component" value="Chromosome I"/>
</dbReference>
<dbReference type="PANTHER" id="PTHR28008:SF1">
    <property type="entry name" value="DOMAIN PROTEIN, PUTATIVE (AFU_ORTHOLOGUE AFUA_3G10980)-RELATED"/>
    <property type="match status" value="1"/>
</dbReference>
<evidence type="ECO:0000259" key="2">
    <source>
        <dbReference type="Pfam" id="PF04892"/>
    </source>
</evidence>
<dbReference type="STRING" id="1250231.SAMN04488552_0964"/>
<feature type="transmembrane region" description="Helical" evidence="1">
    <location>
        <begin position="40"/>
        <end position="59"/>
    </location>
</feature>
<feature type="transmembrane region" description="Helical" evidence="1">
    <location>
        <begin position="104"/>
        <end position="124"/>
    </location>
</feature>